<dbReference type="EMBL" id="BT088001">
    <property type="protein sequence ID" value="ACR38354.1"/>
    <property type="molecule type" value="mRNA"/>
</dbReference>
<evidence type="ECO:0000313" key="3">
    <source>
        <dbReference type="EMBL" id="ACR38354.1"/>
    </source>
</evidence>
<keyword evidence="2" id="KW-0812">Transmembrane</keyword>
<organism evidence="3">
    <name type="scientific">Zea mays</name>
    <name type="common">Maize</name>
    <dbReference type="NCBI Taxonomy" id="4577"/>
    <lineage>
        <taxon>Eukaryota</taxon>
        <taxon>Viridiplantae</taxon>
        <taxon>Streptophyta</taxon>
        <taxon>Embryophyta</taxon>
        <taxon>Tracheophyta</taxon>
        <taxon>Spermatophyta</taxon>
        <taxon>Magnoliopsida</taxon>
        <taxon>Liliopsida</taxon>
        <taxon>Poales</taxon>
        <taxon>Poaceae</taxon>
        <taxon>PACMAD clade</taxon>
        <taxon>Panicoideae</taxon>
        <taxon>Andropogonodae</taxon>
        <taxon>Andropogoneae</taxon>
        <taxon>Tripsacinae</taxon>
        <taxon>Zea</taxon>
    </lineage>
</organism>
<dbReference type="AlphaFoldDB" id="C4JB04"/>
<reference evidence="3" key="1">
    <citation type="journal article" date="2009" name="PLoS Genet.">
        <title>Sequencing, mapping, and analysis of 27,455 maize full-length cDNAs.</title>
        <authorList>
            <person name="Soderlund C."/>
            <person name="Descour A."/>
            <person name="Kudrna D."/>
            <person name="Bomhoff M."/>
            <person name="Boyd L."/>
            <person name="Currie J."/>
            <person name="Angelova A."/>
            <person name="Collura K."/>
            <person name="Wissotski M."/>
            <person name="Ashley E."/>
            <person name="Morrow D."/>
            <person name="Fernandes J."/>
            <person name="Walbot V."/>
            <person name="Yu Y."/>
        </authorList>
    </citation>
    <scope>NUCLEOTIDE SEQUENCE</scope>
    <source>
        <strain evidence="3">B73</strain>
    </source>
</reference>
<accession>C4JB04</accession>
<keyword evidence="2" id="KW-1133">Transmembrane helix</keyword>
<evidence type="ECO:0000256" key="2">
    <source>
        <dbReference type="SAM" id="Phobius"/>
    </source>
</evidence>
<evidence type="ECO:0000256" key="1">
    <source>
        <dbReference type="SAM" id="MobiDB-lite"/>
    </source>
</evidence>
<keyword evidence="2" id="KW-0472">Membrane</keyword>
<feature type="region of interest" description="Disordered" evidence="1">
    <location>
        <begin position="1"/>
        <end position="49"/>
    </location>
</feature>
<feature type="transmembrane region" description="Helical" evidence="2">
    <location>
        <begin position="81"/>
        <end position="106"/>
    </location>
</feature>
<feature type="compositionally biased region" description="Basic residues" evidence="1">
    <location>
        <begin position="22"/>
        <end position="35"/>
    </location>
</feature>
<protein>
    <submittedName>
        <fullName evidence="3">Uncharacterized protein</fullName>
    </submittedName>
</protein>
<sequence>MVEPQVIRSRSKRGSEWPSLRTTRRITSRSRRTRTASRSPSATARPPPRGYVLPFHCSCSPLNMLVDLNSKATLSLKHDHIYYVACGLCPSANAVVLFVACLDAIITRCSYLY</sequence>
<proteinExistence type="evidence at transcript level"/>
<dbReference type="HOGENOM" id="CLU_2137156_0_0_1"/>
<name>C4JB04_MAIZE</name>